<keyword evidence="4" id="KW-0804">Transcription</keyword>
<comment type="similarity">
    <text evidence="1">Belongs to the LysR transcriptional regulatory family.</text>
</comment>
<dbReference type="SUPFAM" id="SSF53850">
    <property type="entry name" value="Periplasmic binding protein-like II"/>
    <property type="match status" value="1"/>
</dbReference>
<accession>A0A5N5ZYN0</accession>
<dbReference type="InterPro" id="IPR036388">
    <property type="entry name" value="WH-like_DNA-bd_sf"/>
</dbReference>
<dbReference type="Pfam" id="PF03466">
    <property type="entry name" value="LysR_substrate"/>
    <property type="match status" value="1"/>
</dbReference>
<evidence type="ECO:0000313" key="8">
    <source>
        <dbReference type="Proteomes" id="UP000314251"/>
    </source>
</evidence>
<keyword evidence="8" id="KW-1185">Reference proteome</keyword>
<dbReference type="SUPFAM" id="SSF46785">
    <property type="entry name" value="Winged helix' DNA-binding domain"/>
    <property type="match status" value="1"/>
</dbReference>
<evidence type="ECO:0000256" key="3">
    <source>
        <dbReference type="ARBA" id="ARBA00023125"/>
    </source>
</evidence>
<dbReference type="PROSITE" id="PS50931">
    <property type="entry name" value="HTH_LYSR"/>
    <property type="match status" value="1"/>
</dbReference>
<dbReference type="FunFam" id="1.10.10.10:FF:000001">
    <property type="entry name" value="LysR family transcriptional regulator"/>
    <property type="match status" value="1"/>
</dbReference>
<protein>
    <submittedName>
        <fullName evidence="7">LysR family transcriptional regulator</fullName>
    </submittedName>
</protein>
<sequence length="342" mass="37366">MDTPHLNAFLAVVDMGSFTQAAARLGLSQPTVTTRIKSLEQGLDALLLERRPGRIRPTAAGVELLPYAREIVALTERARQSISSGGQPHGTVDVGTEESLTTYRLLPVIEYLYRRYPKVQISMHATATEDPVAQVRDGRLDCAFFVGSIGSHSPEDGLESQVLCPEPLVLVGGAGHLLVGQERPSDEELRSSTLIRADRAEYHRHFERAIGLQAAAPRPRILELDSVDAAKRSVELGLGLALLPRIAVARDLAAGRLLPVAWTPPFSAFTQVVRRRDSASNAALNALLTAAVEVMRQAHESEGEPEPRPEARPEPRPEARPEPRREPVARPEPRERRMAATG</sequence>
<dbReference type="OrthoDB" id="3828349at2"/>
<organism evidence="7 8">
    <name type="scientific">Streptomyces mimosae</name>
    <dbReference type="NCBI Taxonomy" id="2586635"/>
    <lineage>
        <taxon>Bacteria</taxon>
        <taxon>Bacillati</taxon>
        <taxon>Actinomycetota</taxon>
        <taxon>Actinomycetes</taxon>
        <taxon>Kitasatosporales</taxon>
        <taxon>Streptomycetaceae</taxon>
        <taxon>Streptomyces</taxon>
    </lineage>
</organism>
<feature type="domain" description="HTH lysR-type" evidence="6">
    <location>
        <begin position="1"/>
        <end position="58"/>
    </location>
</feature>
<evidence type="ECO:0000259" key="6">
    <source>
        <dbReference type="PROSITE" id="PS50931"/>
    </source>
</evidence>
<keyword evidence="3" id="KW-0238">DNA-binding</keyword>
<reference evidence="7" key="1">
    <citation type="submission" date="2019-10" db="EMBL/GenBank/DDBJ databases">
        <title>Nonomuraea sp. nov., isolated from Phyllanthus amarus.</title>
        <authorList>
            <person name="Klykleung N."/>
            <person name="Tanasupawat S."/>
        </authorList>
    </citation>
    <scope>NUCLEOTIDE SEQUENCE [LARGE SCALE GENOMIC DNA]</scope>
    <source>
        <strain evidence="7">3MP-10</strain>
    </source>
</reference>
<dbReference type="RefSeq" id="WP_139672773.1">
    <property type="nucleotide sequence ID" value="NZ_VDLY02000018.1"/>
</dbReference>
<evidence type="ECO:0000256" key="5">
    <source>
        <dbReference type="SAM" id="MobiDB-lite"/>
    </source>
</evidence>
<proteinExistence type="inferred from homology"/>
<dbReference type="PANTHER" id="PTHR30126:SF40">
    <property type="entry name" value="HTH-TYPE TRANSCRIPTIONAL REGULATOR GLTR"/>
    <property type="match status" value="1"/>
</dbReference>
<dbReference type="Gene3D" id="1.10.10.10">
    <property type="entry name" value="Winged helix-like DNA-binding domain superfamily/Winged helix DNA-binding domain"/>
    <property type="match status" value="1"/>
</dbReference>
<dbReference type="GO" id="GO:0000976">
    <property type="term" value="F:transcription cis-regulatory region binding"/>
    <property type="evidence" value="ECO:0007669"/>
    <property type="project" value="TreeGrafter"/>
</dbReference>
<dbReference type="InterPro" id="IPR036390">
    <property type="entry name" value="WH_DNA-bd_sf"/>
</dbReference>
<name>A0A5N5ZYN0_9ACTN</name>
<evidence type="ECO:0000256" key="2">
    <source>
        <dbReference type="ARBA" id="ARBA00023015"/>
    </source>
</evidence>
<evidence type="ECO:0000313" key="7">
    <source>
        <dbReference type="EMBL" id="KAB8161594.1"/>
    </source>
</evidence>
<gene>
    <name evidence="7" type="ORF">FH607_024770</name>
</gene>
<comment type="caution">
    <text evidence="7">The sequence shown here is derived from an EMBL/GenBank/DDBJ whole genome shotgun (WGS) entry which is preliminary data.</text>
</comment>
<keyword evidence="2" id="KW-0805">Transcription regulation</keyword>
<feature type="region of interest" description="Disordered" evidence="5">
    <location>
        <begin position="295"/>
        <end position="342"/>
    </location>
</feature>
<dbReference type="InterPro" id="IPR005119">
    <property type="entry name" value="LysR_subst-bd"/>
</dbReference>
<dbReference type="Gene3D" id="3.40.190.290">
    <property type="match status" value="1"/>
</dbReference>
<evidence type="ECO:0000256" key="4">
    <source>
        <dbReference type="ARBA" id="ARBA00023163"/>
    </source>
</evidence>
<dbReference type="InterPro" id="IPR000847">
    <property type="entry name" value="LysR_HTH_N"/>
</dbReference>
<feature type="compositionally biased region" description="Basic and acidic residues" evidence="5">
    <location>
        <begin position="296"/>
        <end position="342"/>
    </location>
</feature>
<dbReference type="CDD" id="cd05466">
    <property type="entry name" value="PBP2_LTTR_substrate"/>
    <property type="match status" value="1"/>
</dbReference>
<dbReference type="EMBL" id="VDLY02000018">
    <property type="protein sequence ID" value="KAB8161594.1"/>
    <property type="molecule type" value="Genomic_DNA"/>
</dbReference>
<dbReference type="GO" id="GO:0003700">
    <property type="term" value="F:DNA-binding transcription factor activity"/>
    <property type="evidence" value="ECO:0007669"/>
    <property type="project" value="InterPro"/>
</dbReference>
<dbReference type="Proteomes" id="UP000314251">
    <property type="component" value="Unassembled WGS sequence"/>
</dbReference>
<evidence type="ECO:0000256" key="1">
    <source>
        <dbReference type="ARBA" id="ARBA00009437"/>
    </source>
</evidence>
<dbReference type="PRINTS" id="PR00039">
    <property type="entry name" value="HTHLYSR"/>
</dbReference>
<dbReference type="Pfam" id="PF00126">
    <property type="entry name" value="HTH_1"/>
    <property type="match status" value="1"/>
</dbReference>
<dbReference type="PANTHER" id="PTHR30126">
    <property type="entry name" value="HTH-TYPE TRANSCRIPTIONAL REGULATOR"/>
    <property type="match status" value="1"/>
</dbReference>
<dbReference type="AlphaFoldDB" id="A0A5N5ZYN0"/>